<keyword evidence="4" id="KW-1185">Reference proteome</keyword>
<proteinExistence type="predicted"/>
<feature type="chain" id="PRO_5046260266" evidence="2">
    <location>
        <begin position="18"/>
        <end position="152"/>
    </location>
</feature>
<feature type="signal peptide" evidence="2">
    <location>
        <begin position="1"/>
        <end position="17"/>
    </location>
</feature>
<dbReference type="EMBL" id="CAJVQB010034503">
    <property type="protein sequence ID" value="CAG8821250.1"/>
    <property type="molecule type" value="Genomic_DNA"/>
</dbReference>
<dbReference type="Proteomes" id="UP000789901">
    <property type="component" value="Unassembled WGS sequence"/>
</dbReference>
<evidence type="ECO:0000256" key="1">
    <source>
        <dbReference type="SAM" id="MobiDB-lite"/>
    </source>
</evidence>
<evidence type="ECO:0000313" key="3">
    <source>
        <dbReference type="EMBL" id="CAG8821250.1"/>
    </source>
</evidence>
<organism evidence="3 4">
    <name type="scientific">Gigaspora margarita</name>
    <dbReference type="NCBI Taxonomy" id="4874"/>
    <lineage>
        <taxon>Eukaryota</taxon>
        <taxon>Fungi</taxon>
        <taxon>Fungi incertae sedis</taxon>
        <taxon>Mucoromycota</taxon>
        <taxon>Glomeromycotina</taxon>
        <taxon>Glomeromycetes</taxon>
        <taxon>Diversisporales</taxon>
        <taxon>Gigasporaceae</taxon>
        <taxon>Gigaspora</taxon>
    </lineage>
</organism>
<keyword evidence="2" id="KW-0732">Signal</keyword>
<feature type="compositionally biased region" description="Low complexity" evidence="1">
    <location>
        <begin position="86"/>
        <end position="96"/>
    </location>
</feature>
<sequence>KVLNLFTMLTLPIPLYGEPSDSDSEQASTFMDKAKQASTYRYMNEAEQMSIYMDEAEQKSFYMDKAETYIDEAEQVSIYIGEAKVSESSSSQSKESNPIQLKGSSVYQDGTTSNLKKHLKQYKSRVPELNESKVKQGGVSVIEILNNNTSVS</sequence>
<comment type="caution">
    <text evidence="3">The sequence shown here is derived from an EMBL/GenBank/DDBJ whole genome shotgun (WGS) entry which is preliminary data.</text>
</comment>
<name>A0ABN7W8M1_GIGMA</name>
<protein>
    <submittedName>
        <fullName evidence="3">1721_t:CDS:1</fullName>
    </submittedName>
</protein>
<reference evidence="3 4" key="1">
    <citation type="submission" date="2021-06" db="EMBL/GenBank/DDBJ databases">
        <authorList>
            <person name="Kallberg Y."/>
            <person name="Tangrot J."/>
            <person name="Rosling A."/>
        </authorList>
    </citation>
    <scope>NUCLEOTIDE SEQUENCE [LARGE SCALE GENOMIC DNA]</scope>
    <source>
        <strain evidence="3 4">120-4 pot B 10/14</strain>
    </source>
</reference>
<feature type="region of interest" description="Disordered" evidence="1">
    <location>
        <begin position="84"/>
        <end position="119"/>
    </location>
</feature>
<feature type="compositionally biased region" description="Polar residues" evidence="1">
    <location>
        <begin position="97"/>
        <end position="114"/>
    </location>
</feature>
<evidence type="ECO:0000256" key="2">
    <source>
        <dbReference type="SAM" id="SignalP"/>
    </source>
</evidence>
<gene>
    <name evidence="3" type="ORF">GMARGA_LOCUS27781</name>
</gene>
<evidence type="ECO:0000313" key="4">
    <source>
        <dbReference type="Proteomes" id="UP000789901"/>
    </source>
</evidence>
<feature type="non-terminal residue" evidence="3">
    <location>
        <position position="1"/>
    </location>
</feature>
<accession>A0ABN7W8M1</accession>